<comment type="caution">
    <text evidence="2">The sequence shown here is derived from an EMBL/GenBank/DDBJ whole genome shotgun (WGS) entry which is preliminary data.</text>
</comment>
<proteinExistence type="predicted"/>
<dbReference type="Proteomes" id="UP001600064">
    <property type="component" value="Unassembled WGS sequence"/>
</dbReference>
<evidence type="ECO:0000313" key="2">
    <source>
        <dbReference type="EMBL" id="KAL2272079.1"/>
    </source>
</evidence>
<feature type="transmembrane region" description="Helical" evidence="1">
    <location>
        <begin position="69"/>
        <end position="89"/>
    </location>
</feature>
<feature type="transmembrane region" description="Helical" evidence="1">
    <location>
        <begin position="220"/>
        <end position="241"/>
    </location>
</feature>
<feature type="transmembrane region" description="Helical" evidence="1">
    <location>
        <begin position="136"/>
        <end position="157"/>
    </location>
</feature>
<keyword evidence="1" id="KW-0472">Membrane</keyword>
<sequence>MFIRYFLPYVDIDTICAANKTIDCYFYTEGSWDRIGIIVHLVMIFPACVLVLLQFTPAVRRRYTKLHRLNGYVIILLSALSMGGVILTLPNAIGGTLDAQVSILALLIAFLLALGLALYNAWYLQIEQHRAWMLRAWFYAGSIVTMRIVVRLLASLVSDKGYVAPLPCARISSIIGPASMGIEYFSDCAPYFRGEDDAKAMVVLASLSGNGANITATYNVVFGSAIWLGLVLHAVGIEIYLRLTPSETERLRQISYARQLNAGMKSPGRMGLTADRLGDSPPWMPPEALVVHQEAQ</sequence>
<dbReference type="InterPro" id="IPR018750">
    <property type="entry name" value="DUF2306_membrane"/>
</dbReference>
<evidence type="ECO:0000256" key="1">
    <source>
        <dbReference type="SAM" id="Phobius"/>
    </source>
</evidence>
<reference evidence="2 3" key="1">
    <citation type="journal article" date="2024" name="Commun. Biol.">
        <title>Comparative genomic analysis of thermophilic fungi reveals convergent evolutionary adaptations and gene losses.</title>
        <authorList>
            <person name="Steindorff A.S."/>
            <person name="Aguilar-Pontes M.V."/>
            <person name="Robinson A.J."/>
            <person name="Andreopoulos B."/>
            <person name="LaButti K."/>
            <person name="Kuo A."/>
            <person name="Mondo S."/>
            <person name="Riley R."/>
            <person name="Otillar R."/>
            <person name="Haridas S."/>
            <person name="Lipzen A."/>
            <person name="Grimwood J."/>
            <person name="Schmutz J."/>
            <person name="Clum A."/>
            <person name="Reid I.D."/>
            <person name="Moisan M.C."/>
            <person name="Butler G."/>
            <person name="Nguyen T.T.M."/>
            <person name="Dewar K."/>
            <person name="Conant G."/>
            <person name="Drula E."/>
            <person name="Henrissat B."/>
            <person name="Hansel C."/>
            <person name="Singer S."/>
            <person name="Hutchinson M.I."/>
            <person name="de Vries R.P."/>
            <person name="Natvig D.O."/>
            <person name="Powell A.J."/>
            <person name="Tsang A."/>
            <person name="Grigoriev I.V."/>
        </authorList>
    </citation>
    <scope>NUCLEOTIDE SEQUENCE [LARGE SCALE GENOMIC DNA]</scope>
    <source>
        <strain evidence="2 3">ATCC 22073</strain>
    </source>
</reference>
<evidence type="ECO:0000313" key="3">
    <source>
        <dbReference type="Proteomes" id="UP001600064"/>
    </source>
</evidence>
<name>A0ABR4DP37_9PEZI</name>
<feature type="transmembrane region" description="Helical" evidence="1">
    <location>
        <begin position="35"/>
        <end position="57"/>
    </location>
</feature>
<organism evidence="2 3">
    <name type="scientific">Remersonia thermophila</name>
    <dbReference type="NCBI Taxonomy" id="72144"/>
    <lineage>
        <taxon>Eukaryota</taxon>
        <taxon>Fungi</taxon>
        <taxon>Dikarya</taxon>
        <taxon>Ascomycota</taxon>
        <taxon>Pezizomycotina</taxon>
        <taxon>Sordariomycetes</taxon>
        <taxon>Sordariomycetidae</taxon>
        <taxon>Sordariales</taxon>
        <taxon>Sordariales incertae sedis</taxon>
        <taxon>Remersonia</taxon>
    </lineage>
</organism>
<dbReference type="Pfam" id="PF10067">
    <property type="entry name" value="DUF2306"/>
    <property type="match status" value="1"/>
</dbReference>
<protein>
    <recommendedName>
        <fullName evidence="4">DUF2306 domain-containing protein</fullName>
    </recommendedName>
</protein>
<gene>
    <name evidence="2" type="ORF">VTJ83DRAFT_1450</name>
</gene>
<dbReference type="EMBL" id="JAZGUE010000001">
    <property type="protein sequence ID" value="KAL2272079.1"/>
    <property type="molecule type" value="Genomic_DNA"/>
</dbReference>
<evidence type="ECO:0008006" key="4">
    <source>
        <dbReference type="Google" id="ProtNLM"/>
    </source>
</evidence>
<accession>A0ABR4DP37</accession>
<dbReference type="GeneID" id="98122255"/>
<keyword evidence="1" id="KW-1133">Transmembrane helix</keyword>
<keyword evidence="1" id="KW-0812">Transmembrane</keyword>
<keyword evidence="3" id="KW-1185">Reference proteome</keyword>
<dbReference type="RefSeq" id="XP_070870803.1">
    <property type="nucleotide sequence ID" value="XM_071007611.1"/>
</dbReference>
<feature type="transmembrane region" description="Helical" evidence="1">
    <location>
        <begin position="101"/>
        <end position="124"/>
    </location>
</feature>